<keyword evidence="2" id="KW-1185">Reference proteome</keyword>
<dbReference type="SUPFAM" id="SSF49899">
    <property type="entry name" value="Concanavalin A-like lectins/glucanases"/>
    <property type="match status" value="1"/>
</dbReference>
<comment type="caution">
    <text evidence="1">The sequence shown here is derived from an EMBL/GenBank/DDBJ whole genome shotgun (WGS) entry which is preliminary data.</text>
</comment>
<sequence length="204" mass="24058">IAVYPLTSRTRGRDISRFRNPPGIVRNVRFAPGPDGKPRGSYYFLGRSYSYIQFPNRGRLDTRGSITLLAWIYHQGHAGPIFNYMPNGWGVHFWMVTPTMLFARFTRRRGHRFTKAVTSRRVRPRQWQFVGAVYNQRTGRAKLFVNNRFTTNKYIGRIRLATNYPVRMGARIGDKRYFRGRISCMQVFSRALTARQILRRKWKC</sequence>
<reference evidence="1 2" key="1">
    <citation type="submission" date="2022-05" db="EMBL/GenBank/DDBJ databases">
        <authorList>
            <consortium name="Genoscope - CEA"/>
            <person name="William W."/>
        </authorList>
    </citation>
    <scope>NUCLEOTIDE SEQUENCE [LARGE SCALE GENOMIC DNA]</scope>
</reference>
<dbReference type="Gene3D" id="2.60.120.200">
    <property type="match status" value="1"/>
</dbReference>
<dbReference type="Pfam" id="PF13385">
    <property type="entry name" value="Laminin_G_3"/>
    <property type="match status" value="1"/>
</dbReference>
<dbReference type="PANTHER" id="PTHR47635:SF2">
    <property type="entry name" value="LAMG-LIKE JELLYROLL FOLD DOMAIN-CONTAINING PROTEIN"/>
    <property type="match status" value="1"/>
</dbReference>
<evidence type="ECO:0000313" key="2">
    <source>
        <dbReference type="Proteomes" id="UP001159427"/>
    </source>
</evidence>
<dbReference type="PANTHER" id="PTHR47635">
    <property type="entry name" value="CUB DOMAIN-CONTAINING PROTEIN"/>
    <property type="match status" value="1"/>
</dbReference>
<evidence type="ECO:0000313" key="1">
    <source>
        <dbReference type="EMBL" id="CAH3176478.1"/>
    </source>
</evidence>
<dbReference type="InterPro" id="IPR013320">
    <property type="entry name" value="ConA-like_dom_sf"/>
</dbReference>
<dbReference type="Proteomes" id="UP001159427">
    <property type="component" value="Unassembled WGS sequence"/>
</dbReference>
<dbReference type="EMBL" id="CALNXI010001760">
    <property type="protein sequence ID" value="CAH3176478.1"/>
    <property type="molecule type" value="Genomic_DNA"/>
</dbReference>
<name>A0ABN8RE11_9CNID</name>
<proteinExistence type="predicted"/>
<organism evidence="1 2">
    <name type="scientific">Porites evermanni</name>
    <dbReference type="NCBI Taxonomy" id="104178"/>
    <lineage>
        <taxon>Eukaryota</taxon>
        <taxon>Metazoa</taxon>
        <taxon>Cnidaria</taxon>
        <taxon>Anthozoa</taxon>
        <taxon>Hexacorallia</taxon>
        <taxon>Scleractinia</taxon>
        <taxon>Fungiina</taxon>
        <taxon>Poritidae</taxon>
        <taxon>Porites</taxon>
    </lineage>
</organism>
<protein>
    <recommendedName>
        <fullName evidence="3">LamG domain-containing protein</fullName>
    </recommendedName>
</protein>
<evidence type="ECO:0008006" key="3">
    <source>
        <dbReference type="Google" id="ProtNLM"/>
    </source>
</evidence>
<accession>A0ABN8RE11</accession>
<gene>
    <name evidence="1" type="ORF">PEVE_00010675</name>
</gene>
<feature type="non-terminal residue" evidence="1">
    <location>
        <position position="204"/>
    </location>
</feature>
<feature type="non-terminal residue" evidence="1">
    <location>
        <position position="1"/>
    </location>
</feature>